<sequence>MYVHHQDATELVALGEIYDGAPTIHNVAYVDDVIWVSVDKVINGDAEVPLLTSEIKYVRQALDTFIAWPTPLVKLVSHEVSAISPNKVTEDVQLVNVVVVDDSLCELIKSLVDIYEKPIQLVWDVSIFRIPDVDASLFITCVDVNEIISGIQCLNIVILQLWTMYMDEWSNSLGHGSVYGFLEPQSILNAKDKHGHCQAYIKKWLKESHREVYPGAYLNHAFKTLKTTSGGKIDQSTPQWIEVKSHVQSRGYECGYYVMHWMWNIIDGELKTD</sequence>
<gene>
    <name evidence="2" type="ORF">glysoja_033689</name>
</gene>
<proteinExistence type="predicted"/>
<evidence type="ECO:0000259" key="1">
    <source>
        <dbReference type="Pfam" id="PF26133"/>
    </source>
</evidence>
<protein>
    <recommendedName>
        <fullName evidence="1">DUF8039 domain-containing protein</fullName>
    </recommendedName>
</protein>
<reference evidence="2" key="1">
    <citation type="submission" date="2014-07" db="EMBL/GenBank/DDBJ databases">
        <title>Identification of a novel salt tolerance gene in wild soybean by whole-genome sequencing.</title>
        <authorList>
            <person name="Lam H.-M."/>
            <person name="Qi X."/>
            <person name="Li M.-W."/>
            <person name="Liu X."/>
            <person name="Xie M."/>
            <person name="Ni M."/>
            <person name="Xu X."/>
        </authorList>
    </citation>
    <scope>NUCLEOTIDE SEQUENCE [LARGE SCALE GENOMIC DNA]</scope>
    <source>
        <tissue evidence="2">Root</tissue>
    </source>
</reference>
<feature type="domain" description="DUF8039" evidence="1">
    <location>
        <begin position="4"/>
        <end position="75"/>
    </location>
</feature>
<dbReference type="PANTHER" id="PTHR33018">
    <property type="entry name" value="OS10G0338966 PROTEIN-RELATED"/>
    <property type="match status" value="1"/>
</dbReference>
<dbReference type="Pfam" id="PF26133">
    <property type="entry name" value="DUF8039"/>
    <property type="match status" value="1"/>
</dbReference>
<dbReference type="InterPro" id="IPR038765">
    <property type="entry name" value="Papain-like_cys_pep_sf"/>
</dbReference>
<dbReference type="PANTHER" id="PTHR33018:SF34">
    <property type="entry name" value="OS02G0472350 PROTEIN"/>
    <property type="match status" value="1"/>
</dbReference>
<evidence type="ECO:0000313" key="2">
    <source>
        <dbReference type="EMBL" id="KHN21830.1"/>
    </source>
</evidence>
<dbReference type="InterPro" id="IPR058352">
    <property type="entry name" value="DUF8039"/>
</dbReference>
<dbReference type="Proteomes" id="UP000053555">
    <property type="component" value="Unassembled WGS sequence"/>
</dbReference>
<name>A0A0B2QK85_GLYSO</name>
<dbReference type="AlphaFoldDB" id="A0A0B2QK85"/>
<accession>A0A0B2QK85</accession>
<dbReference type="EMBL" id="KN657558">
    <property type="protein sequence ID" value="KHN21830.1"/>
    <property type="molecule type" value="Genomic_DNA"/>
</dbReference>
<dbReference type="SUPFAM" id="SSF54001">
    <property type="entry name" value="Cysteine proteinases"/>
    <property type="match status" value="1"/>
</dbReference>
<organism evidence="2">
    <name type="scientific">Glycine soja</name>
    <name type="common">Wild soybean</name>
    <dbReference type="NCBI Taxonomy" id="3848"/>
    <lineage>
        <taxon>Eukaryota</taxon>
        <taxon>Viridiplantae</taxon>
        <taxon>Streptophyta</taxon>
        <taxon>Embryophyta</taxon>
        <taxon>Tracheophyta</taxon>
        <taxon>Spermatophyta</taxon>
        <taxon>Magnoliopsida</taxon>
        <taxon>eudicotyledons</taxon>
        <taxon>Gunneridae</taxon>
        <taxon>Pentapetalae</taxon>
        <taxon>rosids</taxon>
        <taxon>fabids</taxon>
        <taxon>Fabales</taxon>
        <taxon>Fabaceae</taxon>
        <taxon>Papilionoideae</taxon>
        <taxon>50 kb inversion clade</taxon>
        <taxon>NPAAA clade</taxon>
        <taxon>indigoferoid/millettioid clade</taxon>
        <taxon>Phaseoleae</taxon>
        <taxon>Glycine</taxon>
        <taxon>Glycine subgen. Soja</taxon>
    </lineage>
</organism>